<protein>
    <submittedName>
        <fullName evidence="3">Uncharacterized protein</fullName>
    </submittedName>
</protein>
<keyword evidence="2" id="KW-1185">Reference proteome</keyword>
<evidence type="ECO:0000313" key="3">
    <source>
        <dbReference type="WBParaSite" id="nRc.2.0.1.t28998-RA"/>
    </source>
</evidence>
<organism evidence="2 3">
    <name type="scientific">Romanomermis culicivorax</name>
    <name type="common">Nematode worm</name>
    <dbReference type="NCBI Taxonomy" id="13658"/>
    <lineage>
        <taxon>Eukaryota</taxon>
        <taxon>Metazoa</taxon>
        <taxon>Ecdysozoa</taxon>
        <taxon>Nematoda</taxon>
        <taxon>Enoplea</taxon>
        <taxon>Dorylaimia</taxon>
        <taxon>Mermithida</taxon>
        <taxon>Mermithoidea</taxon>
        <taxon>Mermithidae</taxon>
        <taxon>Romanomermis</taxon>
    </lineage>
</organism>
<proteinExistence type="predicted"/>
<dbReference type="WBParaSite" id="nRc.2.0.1.t28998-RA">
    <property type="protein sequence ID" value="nRc.2.0.1.t28998-RA"/>
    <property type="gene ID" value="nRc.2.0.1.g28998"/>
</dbReference>
<dbReference type="AlphaFoldDB" id="A0A915JSB9"/>
<accession>A0A915JSB9</accession>
<name>A0A915JSB9_ROMCU</name>
<evidence type="ECO:0000256" key="1">
    <source>
        <dbReference type="SAM" id="Phobius"/>
    </source>
</evidence>
<keyword evidence="1" id="KW-0472">Membrane</keyword>
<keyword evidence="1" id="KW-0812">Transmembrane</keyword>
<dbReference type="Proteomes" id="UP000887565">
    <property type="component" value="Unplaced"/>
</dbReference>
<reference evidence="3" key="1">
    <citation type="submission" date="2022-11" db="UniProtKB">
        <authorList>
            <consortium name="WormBaseParasite"/>
        </authorList>
    </citation>
    <scope>IDENTIFICATION</scope>
</reference>
<evidence type="ECO:0000313" key="2">
    <source>
        <dbReference type="Proteomes" id="UP000887565"/>
    </source>
</evidence>
<feature type="transmembrane region" description="Helical" evidence="1">
    <location>
        <begin position="14"/>
        <end position="38"/>
    </location>
</feature>
<sequence length="66" mass="7789">MTSYRVMPFITDRIVYTIVNIFLAFCCPNVVPLIPVIFSREIRSQLMSLICWKDINQANYHDRNHA</sequence>
<keyword evidence="1" id="KW-1133">Transmembrane helix</keyword>